<reference evidence="1 2" key="2">
    <citation type="journal article" date="2022" name="Mol. Ecol. Resour.">
        <title>The genomes of chicory, endive, great burdock and yacon provide insights into Asteraceae paleo-polyploidization history and plant inulin production.</title>
        <authorList>
            <person name="Fan W."/>
            <person name="Wang S."/>
            <person name="Wang H."/>
            <person name="Wang A."/>
            <person name="Jiang F."/>
            <person name="Liu H."/>
            <person name="Zhao H."/>
            <person name="Xu D."/>
            <person name="Zhang Y."/>
        </authorList>
    </citation>
    <scope>NUCLEOTIDE SEQUENCE [LARGE SCALE GENOMIC DNA]</scope>
    <source>
        <strain evidence="2">cv. Yunnan</strain>
        <tissue evidence="1">Leaves</tissue>
    </source>
</reference>
<evidence type="ECO:0000313" key="1">
    <source>
        <dbReference type="EMBL" id="KAI3754480.1"/>
    </source>
</evidence>
<proteinExistence type="predicted"/>
<gene>
    <name evidence="1" type="ORF">L1987_54264</name>
</gene>
<organism evidence="1 2">
    <name type="scientific">Smallanthus sonchifolius</name>
    <dbReference type="NCBI Taxonomy" id="185202"/>
    <lineage>
        <taxon>Eukaryota</taxon>
        <taxon>Viridiplantae</taxon>
        <taxon>Streptophyta</taxon>
        <taxon>Embryophyta</taxon>
        <taxon>Tracheophyta</taxon>
        <taxon>Spermatophyta</taxon>
        <taxon>Magnoliopsida</taxon>
        <taxon>eudicotyledons</taxon>
        <taxon>Gunneridae</taxon>
        <taxon>Pentapetalae</taxon>
        <taxon>asterids</taxon>
        <taxon>campanulids</taxon>
        <taxon>Asterales</taxon>
        <taxon>Asteraceae</taxon>
        <taxon>Asteroideae</taxon>
        <taxon>Heliantheae alliance</taxon>
        <taxon>Millerieae</taxon>
        <taxon>Smallanthus</taxon>
    </lineage>
</organism>
<protein>
    <submittedName>
        <fullName evidence="1">Uncharacterized protein</fullName>
    </submittedName>
</protein>
<dbReference type="EMBL" id="CM042035">
    <property type="protein sequence ID" value="KAI3754480.1"/>
    <property type="molecule type" value="Genomic_DNA"/>
</dbReference>
<comment type="caution">
    <text evidence="1">The sequence shown here is derived from an EMBL/GenBank/DDBJ whole genome shotgun (WGS) entry which is preliminary data.</text>
</comment>
<reference evidence="2" key="1">
    <citation type="journal article" date="2022" name="Mol. Ecol. Resour.">
        <title>The genomes of chicory, endive, great burdock and yacon provide insights into Asteraceae palaeo-polyploidization history and plant inulin production.</title>
        <authorList>
            <person name="Fan W."/>
            <person name="Wang S."/>
            <person name="Wang H."/>
            <person name="Wang A."/>
            <person name="Jiang F."/>
            <person name="Liu H."/>
            <person name="Zhao H."/>
            <person name="Xu D."/>
            <person name="Zhang Y."/>
        </authorList>
    </citation>
    <scope>NUCLEOTIDE SEQUENCE [LARGE SCALE GENOMIC DNA]</scope>
    <source>
        <strain evidence="2">cv. Yunnan</strain>
    </source>
</reference>
<accession>A0ACB9E718</accession>
<dbReference type="Proteomes" id="UP001056120">
    <property type="component" value="Linkage Group LG18"/>
</dbReference>
<name>A0ACB9E718_9ASTR</name>
<keyword evidence="2" id="KW-1185">Reference proteome</keyword>
<evidence type="ECO:0000313" key="2">
    <source>
        <dbReference type="Proteomes" id="UP001056120"/>
    </source>
</evidence>
<sequence length="129" mass="14417">MATGRVLDGFRAHHPSLNRSHGVFSVAQTDLASKLIGRNSNYVVSKDKALMAMARTFPSRLGFWETLIYPRWDSTSEMIVNRTKTFFSFQDGSIFANVEVCTSFVENFGLHIASILNYTTSNCDGLLDV</sequence>